<evidence type="ECO:0000313" key="2">
    <source>
        <dbReference type="Proteomes" id="UP000678237"/>
    </source>
</evidence>
<dbReference type="EMBL" id="JAGVWE010000006">
    <property type="protein sequence ID" value="MBS3063684.1"/>
    <property type="molecule type" value="Genomic_DNA"/>
</dbReference>
<dbReference type="AlphaFoldDB" id="A0A8T4LAD1"/>
<reference evidence="1" key="2">
    <citation type="submission" date="2021-05" db="EMBL/GenBank/DDBJ databases">
        <title>Protein family content uncovers lineage relationships and bacterial pathway maintenance mechanisms in DPANN archaea.</title>
        <authorList>
            <person name="Castelle C.J."/>
            <person name="Meheust R."/>
            <person name="Jaffe A.L."/>
            <person name="Seitz K."/>
            <person name="Gong X."/>
            <person name="Baker B.J."/>
            <person name="Banfield J.F."/>
        </authorList>
    </citation>
    <scope>NUCLEOTIDE SEQUENCE</scope>
    <source>
        <strain evidence="1">RIFCSPLOWO2_01_FULL_58_19</strain>
    </source>
</reference>
<sequence>MATLRKFIGKVPLVKRVTIQTRAGPREIVKPALRPWMRQESTAYAGKKENEPEANAQYKKDVAELAQEYAKEVDRFAGHPRSRIVDSARRMAEVLEYLAALPEKPHANEVLAGLAFAKGLEKGRLQEYANSLVRLQRLRKKLFYGSTIKIRELVNADILHKVDVVLRRAPKIMNPAEIAEKAGIASTKINRDAVATAVNVLSTMKLAQKQPLSAKGKSFRVVNAWYRHRVRSSPEENTQYQLMQALAKGPHTGEQLQEALDLRSNSGTQEALNTAISRGLATASRGRSGTLALTITELGKELLEEQAGRKRIVPRLRRKLLGEKNHGLTPTEEYSYQSLLRWARVQAFRAENPGLTDAQVAERMGEMKWYPTFINRKNWVLPVNAQSPEARIRRAQKLWHVMRERDPKLAPFLARKIEADAAAHGIPVEKEVPANGLQQHVRNMGFRLLRPNEEGLLLTRPQEDALVARFTMAPEMQTLSPAGHAAMLEFLERVTTLSPGALHRLRQAWRV</sequence>
<comment type="caution">
    <text evidence="1">The sequence shown here is derived from an EMBL/GenBank/DDBJ whole genome shotgun (WGS) entry which is preliminary data.</text>
</comment>
<gene>
    <name evidence="1" type="ORF">J4203_07515</name>
</gene>
<evidence type="ECO:0000313" key="1">
    <source>
        <dbReference type="EMBL" id="MBS3063684.1"/>
    </source>
</evidence>
<name>A0A8T4LAD1_9ARCH</name>
<proteinExistence type="predicted"/>
<organism evidence="1 2">
    <name type="scientific">Candidatus Iainarchaeum sp</name>
    <dbReference type="NCBI Taxonomy" id="3101447"/>
    <lineage>
        <taxon>Archaea</taxon>
        <taxon>Candidatus Iainarchaeota</taxon>
        <taxon>Candidatus Iainarchaeia</taxon>
        <taxon>Candidatus Iainarchaeales</taxon>
        <taxon>Candidatus Iainarchaeaceae</taxon>
        <taxon>Candidatus Iainarchaeum</taxon>
    </lineage>
</organism>
<accession>A0A8T4LAD1</accession>
<reference evidence="1" key="1">
    <citation type="submission" date="2021-03" db="EMBL/GenBank/DDBJ databases">
        <authorList>
            <person name="Jaffe A."/>
        </authorList>
    </citation>
    <scope>NUCLEOTIDE SEQUENCE</scope>
    <source>
        <strain evidence="1">RIFCSPLOWO2_01_FULL_58_19</strain>
    </source>
</reference>
<dbReference type="Proteomes" id="UP000678237">
    <property type="component" value="Unassembled WGS sequence"/>
</dbReference>
<protein>
    <submittedName>
        <fullName evidence="1">Uncharacterized protein</fullName>
    </submittedName>
</protein>